<dbReference type="NCBIfam" id="NF033664">
    <property type="entry name" value="PACE_transport"/>
    <property type="match status" value="1"/>
</dbReference>
<evidence type="ECO:0000313" key="4">
    <source>
        <dbReference type="Proteomes" id="UP000238392"/>
    </source>
</evidence>
<gene>
    <name evidence="3" type="ORF">CLV74_103289</name>
</gene>
<dbReference type="Proteomes" id="UP000238392">
    <property type="component" value="Unassembled WGS sequence"/>
</dbReference>
<feature type="transmembrane region" description="Helical" evidence="1">
    <location>
        <begin position="37"/>
        <end position="58"/>
    </location>
</feature>
<feature type="transmembrane region" description="Helical" evidence="1">
    <location>
        <begin position="108"/>
        <end position="129"/>
    </location>
</feature>
<comment type="caution">
    <text evidence="3">The sequence shown here is derived from an EMBL/GenBank/DDBJ whole genome shotgun (WGS) entry which is preliminary data.</text>
</comment>
<dbReference type="InterPro" id="IPR007896">
    <property type="entry name" value="BTP_bacteria"/>
</dbReference>
<sequence length="143" mass="16011">MRTLADRIRHVIAYEIIAMLVVVPVGSAVFGTQMLDMGVVGIVGATIATLWNFAFNYVFDLGMQQACGTTEKRGLQRLLHGVLFEGGLTLILLPFLSWYLGITVLQALAMHISFAIFYFGYTLVFNWAYDRVFPLPEWQDANA</sequence>
<keyword evidence="1" id="KW-0472">Membrane</keyword>
<accession>A0A2T0WYC8</accession>
<feature type="domain" description="Chlorhexidine efflux transporter" evidence="2">
    <location>
        <begin position="76"/>
        <end position="134"/>
    </location>
</feature>
<evidence type="ECO:0000256" key="1">
    <source>
        <dbReference type="SAM" id="Phobius"/>
    </source>
</evidence>
<name>A0A2T0WYC8_9RHOB</name>
<reference evidence="3 4" key="1">
    <citation type="submission" date="2018-03" db="EMBL/GenBank/DDBJ databases">
        <title>Genomic Encyclopedia of Archaeal and Bacterial Type Strains, Phase II (KMG-II): from individual species to whole genera.</title>
        <authorList>
            <person name="Goeker M."/>
        </authorList>
    </citation>
    <scope>NUCLEOTIDE SEQUENCE [LARGE SCALE GENOMIC DNA]</scope>
    <source>
        <strain evidence="3 4">DSM 100212</strain>
    </source>
</reference>
<dbReference type="InterPro" id="IPR058208">
    <property type="entry name" value="PACE"/>
</dbReference>
<organism evidence="3 4">
    <name type="scientific">Donghicola tyrosinivorans</name>
    <dbReference type="NCBI Taxonomy" id="1652492"/>
    <lineage>
        <taxon>Bacteria</taxon>
        <taxon>Pseudomonadati</taxon>
        <taxon>Pseudomonadota</taxon>
        <taxon>Alphaproteobacteria</taxon>
        <taxon>Rhodobacterales</taxon>
        <taxon>Roseobacteraceae</taxon>
        <taxon>Donghicola</taxon>
    </lineage>
</organism>
<dbReference type="AlphaFoldDB" id="A0A2T0WYC8"/>
<feature type="transmembrane region" description="Helical" evidence="1">
    <location>
        <begin position="78"/>
        <end position="102"/>
    </location>
</feature>
<feature type="domain" description="Chlorhexidine efflux transporter" evidence="2">
    <location>
        <begin position="2"/>
        <end position="61"/>
    </location>
</feature>
<evidence type="ECO:0000259" key="2">
    <source>
        <dbReference type="Pfam" id="PF05232"/>
    </source>
</evidence>
<dbReference type="OrthoDB" id="1631120at2"/>
<dbReference type="RefSeq" id="WP_106263367.1">
    <property type="nucleotide sequence ID" value="NZ_PVTQ01000003.1"/>
</dbReference>
<keyword evidence="4" id="KW-1185">Reference proteome</keyword>
<protein>
    <submittedName>
        <fullName evidence="3">Putative membrane protein</fullName>
    </submittedName>
</protein>
<evidence type="ECO:0000313" key="3">
    <source>
        <dbReference type="EMBL" id="PRY91702.1"/>
    </source>
</evidence>
<keyword evidence="1" id="KW-1133">Transmembrane helix</keyword>
<dbReference type="EMBL" id="PVTQ01000003">
    <property type="protein sequence ID" value="PRY91702.1"/>
    <property type="molecule type" value="Genomic_DNA"/>
</dbReference>
<keyword evidence="1" id="KW-0812">Transmembrane</keyword>
<feature type="transmembrane region" description="Helical" evidence="1">
    <location>
        <begin position="12"/>
        <end position="31"/>
    </location>
</feature>
<dbReference type="Pfam" id="PF05232">
    <property type="entry name" value="BTP"/>
    <property type="match status" value="2"/>
</dbReference>
<proteinExistence type="predicted"/>